<keyword evidence="4" id="KW-1185">Reference proteome</keyword>
<dbReference type="Proteomes" id="UP000778797">
    <property type="component" value="Unassembled WGS sequence"/>
</dbReference>
<dbReference type="SUPFAM" id="SSF56214">
    <property type="entry name" value="4'-phosphopantetheinyl transferase"/>
    <property type="match status" value="1"/>
</dbReference>
<dbReference type="Pfam" id="PF01648">
    <property type="entry name" value="ACPS"/>
    <property type="match status" value="1"/>
</dbReference>
<dbReference type="EMBL" id="JAFMPT010000002">
    <property type="protein sequence ID" value="MCC1483393.1"/>
    <property type="molecule type" value="Genomic_DNA"/>
</dbReference>
<proteinExistence type="predicted"/>
<evidence type="ECO:0000313" key="4">
    <source>
        <dbReference type="Proteomes" id="UP000778797"/>
    </source>
</evidence>
<dbReference type="InterPro" id="IPR037143">
    <property type="entry name" value="4-PPantetheinyl_Trfase_dom_sf"/>
</dbReference>
<organism evidence="3 4">
    <name type="scientific">Winogradskyella immobilis</name>
    <dbReference type="NCBI Taxonomy" id="2816852"/>
    <lineage>
        <taxon>Bacteria</taxon>
        <taxon>Pseudomonadati</taxon>
        <taxon>Bacteroidota</taxon>
        <taxon>Flavobacteriia</taxon>
        <taxon>Flavobacteriales</taxon>
        <taxon>Flavobacteriaceae</taxon>
        <taxon>Winogradskyella</taxon>
    </lineage>
</organism>
<reference evidence="4" key="2">
    <citation type="submission" date="2023-07" db="EMBL/GenBank/DDBJ databases">
        <title>Genome of Winogradskyella sp. E313.</title>
        <authorList>
            <person name="Zhou Y."/>
        </authorList>
    </citation>
    <scope>NUCLEOTIDE SEQUENCE [LARGE SCALE GENOMIC DNA]</scope>
    <source>
        <strain evidence="4">E313</strain>
    </source>
</reference>
<reference evidence="4" key="1">
    <citation type="submission" date="2021-03" db="EMBL/GenBank/DDBJ databases">
        <title>Genome of Cognatishimia sp. F0-27.</title>
        <authorList>
            <person name="Ping X."/>
        </authorList>
    </citation>
    <scope>NUCLEOTIDE SEQUENCE [LARGE SCALE GENOMIC DNA]</scope>
    <source>
        <strain evidence="4">E313</strain>
    </source>
</reference>
<evidence type="ECO:0000259" key="2">
    <source>
        <dbReference type="Pfam" id="PF01648"/>
    </source>
</evidence>
<dbReference type="Gene3D" id="3.90.470.20">
    <property type="entry name" value="4'-phosphopantetheinyl transferase domain"/>
    <property type="match status" value="2"/>
</dbReference>
<evidence type="ECO:0000313" key="3">
    <source>
        <dbReference type="EMBL" id="MCC1483393.1"/>
    </source>
</evidence>
<feature type="domain" description="4'-phosphopantetheinyl transferase" evidence="2">
    <location>
        <begin position="2"/>
        <end position="73"/>
    </location>
</feature>
<accession>A0ABS8EJM1</accession>
<sequence>MVGNDIVDIVEAKKQSNWQRPGFLDKIFTAKEQQYISKATNPFIMVWRLWSMKEAAYKLYTQLYPSRFYNPKAFKCSVNTLNGKVKYKDFECYVNTKITLLYILSEAHLDKTDMISEAVIFNKNDYKTLSKITKEILLNKISDRYTIPKSQLRISKSEFGIPSVYVNLEELNIDISISHHGNYGAYAVSDPARFQKPCRYTIA</sequence>
<dbReference type="InterPro" id="IPR008278">
    <property type="entry name" value="4-PPantetheinyl_Trfase_dom"/>
</dbReference>
<evidence type="ECO:0000256" key="1">
    <source>
        <dbReference type="ARBA" id="ARBA00022679"/>
    </source>
</evidence>
<name>A0ABS8EJM1_9FLAO</name>
<keyword evidence="1 3" id="KW-0808">Transferase</keyword>
<dbReference type="GO" id="GO:0016740">
    <property type="term" value="F:transferase activity"/>
    <property type="evidence" value="ECO:0007669"/>
    <property type="project" value="UniProtKB-KW"/>
</dbReference>
<protein>
    <submittedName>
        <fullName evidence="3">4'-phosphopantetheinyl transferase superfamily protein</fullName>
    </submittedName>
</protein>
<dbReference type="RefSeq" id="WP_227475841.1">
    <property type="nucleotide sequence ID" value="NZ_JAFMPT010000002.1"/>
</dbReference>
<comment type="caution">
    <text evidence="3">The sequence shown here is derived from an EMBL/GenBank/DDBJ whole genome shotgun (WGS) entry which is preliminary data.</text>
</comment>
<gene>
    <name evidence="3" type="ORF">J1C55_02215</name>
</gene>